<comment type="caution">
    <text evidence="3">The sequence shown here is derived from an EMBL/GenBank/DDBJ whole genome shotgun (WGS) entry which is preliminary data.</text>
</comment>
<reference evidence="3 4" key="1">
    <citation type="submission" date="2016-06" db="EMBL/GenBank/DDBJ databases">
        <title>Draft Genome Sequence of Tenacibaculum soleae UCD-KL19.</title>
        <authorList>
            <person name="Eisen J.A."/>
            <person name="Coil D.A."/>
            <person name="Lujan K.M."/>
        </authorList>
    </citation>
    <scope>NUCLEOTIDE SEQUENCE [LARGE SCALE GENOMIC DNA]</scope>
    <source>
        <strain evidence="3 4">UCD-KL19</strain>
    </source>
</reference>
<evidence type="ECO:0000313" key="3">
    <source>
        <dbReference type="EMBL" id="OCK43997.1"/>
    </source>
</evidence>
<feature type="chain" id="PRO_5008640027" evidence="1">
    <location>
        <begin position="19"/>
        <end position="148"/>
    </location>
</feature>
<evidence type="ECO:0000259" key="2">
    <source>
        <dbReference type="Pfam" id="PF11412"/>
    </source>
</evidence>
<dbReference type="InterPro" id="IPR036929">
    <property type="entry name" value="DsbDN_sf"/>
</dbReference>
<dbReference type="OrthoDB" id="767251at2"/>
<name>A0A1B9Y2F9_9FLAO</name>
<dbReference type="AlphaFoldDB" id="A0A1B9Y2F9"/>
<accession>A0A1B9Y2F9</accession>
<dbReference type="Proteomes" id="UP000093186">
    <property type="component" value="Unassembled WGS sequence"/>
</dbReference>
<organism evidence="3 4">
    <name type="scientific">Tenacibaculum soleae</name>
    <dbReference type="NCBI Taxonomy" id="447689"/>
    <lineage>
        <taxon>Bacteria</taxon>
        <taxon>Pseudomonadati</taxon>
        <taxon>Bacteroidota</taxon>
        <taxon>Flavobacteriia</taxon>
        <taxon>Flavobacteriales</taxon>
        <taxon>Flavobacteriaceae</taxon>
        <taxon>Tenacibaculum</taxon>
    </lineage>
</organism>
<dbReference type="Pfam" id="PF11412">
    <property type="entry name" value="DsbD_N"/>
    <property type="match status" value="1"/>
</dbReference>
<sequence>MRKLIAILIFTISSVSYGQMHSPVKWTTTVKKISDKESELIAVATLDEEWYIYSQEIPKGGPLPTVFSFTGDQRYLKKGNTKEEEGHVVDDDVFDMRIKYFDKKAVFKQRIRLKTNEKFIIKGTVEYMVCSGENCLPPKEEDLSFSIN</sequence>
<protein>
    <submittedName>
        <fullName evidence="3">Cytochrome C biogenesis protein</fullName>
    </submittedName>
</protein>
<dbReference type="STRING" id="447689.BA195_04705"/>
<gene>
    <name evidence="3" type="ORF">BA195_04705</name>
</gene>
<keyword evidence="4" id="KW-1185">Reference proteome</keyword>
<feature type="domain" description="Thiol:disulfide interchange protein DsbD N-terminal" evidence="2">
    <location>
        <begin position="32"/>
        <end position="142"/>
    </location>
</feature>
<keyword evidence="1" id="KW-0732">Signal</keyword>
<dbReference type="EMBL" id="MAKX01000001">
    <property type="protein sequence ID" value="OCK43997.1"/>
    <property type="molecule type" value="Genomic_DNA"/>
</dbReference>
<proteinExistence type="predicted"/>
<dbReference type="InterPro" id="IPR028250">
    <property type="entry name" value="DsbDN"/>
</dbReference>
<feature type="signal peptide" evidence="1">
    <location>
        <begin position="1"/>
        <end position="18"/>
    </location>
</feature>
<evidence type="ECO:0000256" key="1">
    <source>
        <dbReference type="SAM" id="SignalP"/>
    </source>
</evidence>
<dbReference type="Gene3D" id="2.60.40.1250">
    <property type="entry name" value="Thiol:disulfide interchange protein DsbD, N-terminal domain"/>
    <property type="match status" value="1"/>
</dbReference>
<dbReference type="RefSeq" id="WP_068702921.1">
    <property type="nucleotide sequence ID" value="NZ_MAKX01000001.1"/>
</dbReference>
<evidence type="ECO:0000313" key="4">
    <source>
        <dbReference type="Proteomes" id="UP000093186"/>
    </source>
</evidence>